<sequence length="248" mass="27682">MNEMLIPLSFEGREIRVVTIGGKPFFVGRDVAERLGYADPTNAMKQHCRGVAKHHPIVDALGRTQDVRVLSEPDVLRLIVRSKRPEAERFERWVFEEVLPAIRKTGGYMTAAPEETPEALAARALAVLQATVARQKAALAETLPKAEVYDRLVNAEGSLCITAAAKNLHMRPKALFDWLAHNGWIYRRPGADHWLGYQAHTSNGDLDHKITTVTRPDGSEKVTEQVRITAKGLARLEKLMPERLHSVA</sequence>
<comment type="caution">
    <text evidence="2">The sequence shown here is derived from an EMBL/GenBank/DDBJ whole genome shotgun (WGS) entry which is preliminary data.</text>
</comment>
<evidence type="ECO:0000313" key="2">
    <source>
        <dbReference type="EMBL" id="NVN46279.1"/>
    </source>
</evidence>
<dbReference type="Pfam" id="PF03374">
    <property type="entry name" value="ANT"/>
    <property type="match status" value="1"/>
</dbReference>
<dbReference type="EMBL" id="JABXXV010000002">
    <property type="protein sequence ID" value="NVN46279.1"/>
    <property type="molecule type" value="Genomic_DNA"/>
</dbReference>
<dbReference type="Proteomes" id="UP001516351">
    <property type="component" value="Unassembled WGS sequence"/>
</dbReference>
<feature type="domain" description="Bro-N" evidence="1">
    <location>
        <begin position="1"/>
        <end position="106"/>
    </location>
</feature>
<dbReference type="InterPro" id="IPR005039">
    <property type="entry name" value="Ant_C"/>
</dbReference>
<proteinExistence type="predicted"/>
<accession>A0ABX2P423</accession>
<dbReference type="SMART" id="SM01040">
    <property type="entry name" value="Bro-N"/>
    <property type="match status" value="1"/>
</dbReference>
<organism evidence="2 3">
    <name type="scientific">Asaia spathodeae</name>
    <dbReference type="NCBI Taxonomy" id="657016"/>
    <lineage>
        <taxon>Bacteria</taxon>
        <taxon>Pseudomonadati</taxon>
        <taxon>Pseudomonadota</taxon>
        <taxon>Alphaproteobacteria</taxon>
        <taxon>Acetobacterales</taxon>
        <taxon>Acetobacteraceae</taxon>
        <taxon>Asaia</taxon>
    </lineage>
</organism>
<keyword evidence="3" id="KW-1185">Reference proteome</keyword>
<evidence type="ECO:0000259" key="1">
    <source>
        <dbReference type="PROSITE" id="PS51750"/>
    </source>
</evidence>
<dbReference type="PROSITE" id="PS51750">
    <property type="entry name" value="BRO_N"/>
    <property type="match status" value="1"/>
</dbReference>
<evidence type="ECO:0000313" key="3">
    <source>
        <dbReference type="Proteomes" id="UP001516351"/>
    </source>
</evidence>
<dbReference type="Pfam" id="PF02498">
    <property type="entry name" value="Bro-N"/>
    <property type="match status" value="1"/>
</dbReference>
<dbReference type="RefSeq" id="WP_267311662.1">
    <property type="nucleotide sequence ID" value="NZ_JABXXV010000002.1"/>
</dbReference>
<protein>
    <submittedName>
        <fullName evidence="2">Phage antirepressor KilAC domain-containing protein</fullName>
    </submittedName>
</protein>
<gene>
    <name evidence="2" type="ORF">HW542_05590</name>
</gene>
<dbReference type="PANTHER" id="PTHR36180:SF2">
    <property type="entry name" value="BRO FAMILY PROTEIN"/>
    <property type="match status" value="1"/>
</dbReference>
<reference evidence="2 3" key="1">
    <citation type="submission" date="2020-06" db="EMBL/GenBank/DDBJ databases">
        <title>Synonyms of Asaia species.</title>
        <authorList>
            <person name="Sombolestani A."/>
        </authorList>
    </citation>
    <scope>NUCLEOTIDE SEQUENCE [LARGE SCALE GENOMIC DNA]</scope>
    <source>
        <strain evidence="2 3">LMG 27047</strain>
    </source>
</reference>
<name>A0ABX2P423_9PROT</name>
<dbReference type="InterPro" id="IPR003497">
    <property type="entry name" value="BRO_N_domain"/>
</dbReference>
<dbReference type="PANTHER" id="PTHR36180">
    <property type="entry name" value="DNA-BINDING PROTEIN-RELATED-RELATED"/>
    <property type="match status" value="1"/>
</dbReference>